<accession>A0A7H8R483</accession>
<feature type="non-terminal residue" evidence="7">
    <location>
        <position position="1"/>
    </location>
</feature>
<evidence type="ECO:0008006" key="9">
    <source>
        <dbReference type="Google" id="ProtNLM"/>
    </source>
</evidence>
<evidence type="ECO:0000256" key="3">
    <source>
        <dbReference type="ARBA" id="ARBA00023015"/>
    </source>
</evidence>
<dbReference type="GO" id="GO:0046872">
    <property type="term" value="F:metal ion binding"/>
    <property type="evidence" value="ECO:0007669"/>
    <property type="project" value="UniProtKB-KW"/>
</dbReference>
<dbReference type="GeneID" id="55994326"/>
<feature type="region of interest" description="Disordered" evidence="6">
    <location>
        <begin position="61"/>
        <end position="91"/>
    </location>
</feature>
<dbReference type="Proteomes" id="UP000509510">
    <property type="component" value="Chromosome IV"/>
</dbReference>
<evidence type="ECO:0000313" key="8">
    <source>
        <dbReference type="Proteomes" id="UP000509510"/>
    </source>
</evidence>
<sequence>CLPWPIGNPVSSAYKRRDYKCIAFASPLLCSRPDVPSPNNLCLFHQTCPFNADRATRASPGGETCRYVSSQTPEPGAPDANQPPNTAASTDFGPWNLDMDFGIDFVDTRLMEQLTKPSIPNMLGELGELQPVSGNTRSWTWVIEQLKGYPRDFAHSAENVFIHKNLVQRPGSAPLRAAFGVCAACLCVTEANEFMIFDSLNAEMSKLAKSGMGNKSLEESLSTFQSIVLYQIIRLFHGDAKQRILAERQKSHIAAWGLQLLQRAGDELQDTQPAWETWLLTESVRRTVMVAFIVHSVYSIFKHGVCPEMPTLSVLPLSSKQAFWSSQTAYLNHFSEDETLKYPEFTSLWIMSPPRTLEPFFSSHQVNMPVTELVFPSYKLDPPSIAELKAKENQIFQSFSGVTGLEKVYRGIILEEDGASVDAARMRNVLVLEWDKPTSFHDFFPNSAKFEEFVKAIKPFVAAPAIPELYEAEIRSVTCTSSTVTQIIKVKSNQTTAHVWKNLEEFVRKSSTETPNFHSADGIGKDKGVFLGLVGWKGWQEYERLGKGDSFLNHIKALNRDEKAQNIVAELSNLH</sequence>
<evidence type="ECO:0000256" key="1">
    <source>
        <dbReference type="ARBA" id="ARBA00022723"/>
    </source>
</evidence>
<dbReference type="PANTHER" id="PTHR47660:SF3">
    <property type="entry name" value="FINGER DOMAIN PROTEIN, PUTATIVE (AFU_ORTHOLOGUE AFUA_4G03310)-RELATED"/>
    <property type="match status" value="1"/>
</dbReference>
<reference evidence="8" key="1">
    <citation type="submission" date="2020-06" db="EMBL/GenBank/DDBJ databases">
        <title>A chromosome-scale genome assembly of Talaromyces rugulosus W13939.</title>
        <authorList>
            <person name="Wang B."/>
            <person name="Guo L."/>
            <person name="Ye K."/>
            <person name="Wang L."/>
        </authorList>
    </citation>
    <scope>NUCLEOTIDE SEQUENCE [LARGE SCALE GENOMIC DNA]</scope>
    <source>
        <strain evidence="8">W13939</strain>
    </source>
</reference>
<evidence type="ECO:0000256" key="2">
    <source>
        <dbReference type="ARBA" id="ARBA00022833"/>
    </source>
</evidence>
<keyword evidence="2" id="KW-0862">Zinc</keyword>
<keyword evidence="4" id="KW-0804">Transcription</keyword>
<dbReference type="RefSeq" id="XP_035345870.1">
    <property type="nucleotide sequence ID" value="XM_035489977.1"/>
</dbReference>
<evidence type="ECO:0000256" key="5">
    <source>
        <dbReference type="ARBA" id="ARBA00023242"/>
    </source>
</evidence>
<organism evidence="7 8">
    <name type="scientific">Talaromyces rugulosus</name>
    <name type="common">Penicillium rugulosum</name>
    <dbReference type="NCBI Taxonomy" id="121627"/>
    <lineage>
        <taxon>Eukaryota</taxon>
        <taxon>Fungi</taxon>
        <taxon>Dikarya</taxon>
        <taxon>Ascomycota</taxon>
        <taxon>Pezizomycotina</taxon>
        <taxon>Eurotiomycetes</taxon>
        <taxon>Eurotiomycetidae</taxon>
        <taxon>Eurotiales</taxon>
        <taxon>Trichocomaceae</taxon>
        <taxon>Talaromyces</taxon>
        <taxon>Talaromyces sect. Islandici</taxon>
    </lineage>
</organism>
<dbReference type="OrthoDB" id="4216928at2759"/>
<dbReference type="AlphaFoldDB" id="A0A7H8R483"/>
<evidence type="ECO:0000256" key="6">
    <source>
        <dbReference type="SAM" id="MobiDB-lite"/>
    </source>
</evidence>
<keyword evidence="5" id="KW-0539">Nucleus</keyword>
<keyword evidence="3" id="KW-0805">Transcription regulation</keyword>
<keyword evidence="8" id="KW-1185">Reference proteome</keyword>
<name>A0A7H8R483_TALRU</name>
<evidence type="ECO:0000256" key="4">
    <source>
        <dbReference type="ARBA" id="ARBA00023163"/>
    </source>
</evidence>
<dbReference type="EMBL" id="CP055901">
    <property type="protein sequence ID" value="QKX59693.1"/>
    <property type="molecule type" value="Genomic_DNA"/>
</dbReference>
<protein>
    <recommendedName>
        <fullName evidence="9">Transcription factor domain-containing protein</fullName>
    </recommendedName>
</protein>
<dbReference type="KEGG" id="trg:TRUGW13939_06833"/>
<proteinExistence type="predicted"/>
<keyword evidence="1" id="KW-0479">Metal-binding</keyword>
<gene>
    <name evidence="7" type="ORF">TRUGW13939_06833</name>
</gene>
<evidence type="ECO:0000313" key="7">
    <source>
        <dbReference type="EMBL" id="QKX59693.1"/>
    </source>
</evidence>
<dbReference type="PANTHER" id="PTHR47660">
    <property type="entry name" value="TRANSCRIPTION FACTOR WITH C2H2 AND ZN(2)-CYS(6) DNA BINDING DOMAIN (EUROFUNG)-RELATED-RELATED"/>
    <property type="match status" value="1"/>
</dbReference>